<dbReference type="CDD" id="cd00093">
    <property type="entry name" value="HTH_XRE"/>
    <property type="match status" value="1"/>
</dbReference>
<dbReference type="Gene3D" id="1.10.260.40">
    <property type="entry name" value="lambda repressor-like DNA-binding domains"/>
    <property type="match status" value="1"/>
</dbReference>
<organism evidence="2 3">
    <name type="scientific">Parapedobacter defluvii</name>
    <dbReference type="NCBI Taxonomy" id="2045106"/>
    <lineage>
        <taxon>Bacteria</taxon>
        <taxon>Pseudomonadati</taxon>
        <taxon>Bacteroidota</taxon>
        <taxon>Sphingobacteriia</taxon>
        <taxon>Sphingobacteriales</taxon>
        <taxon>Sphingobacteriaceae</taxon>
        <taxon>Parapedobacter</taxon>
    </lineage>
</organism>
<dbReference type="SMART" id="SM00530">
    <property type="entry name" value="HTH_XRE"/>
    <property type="match status" value="1"/>
</dbReference>
<evidence type="ECO:0000313" key="3">
    <source>
        <dbReference type="Proteomes" id="UP000597338"/>
    </source>
</evidence>
<comment type="caution">
    <text evidence="2">The sequence shown here is derived from an EMBL/GenBank/DDBJ whole genome shotgun (WGS) entry which is preliminary data.</text>
</comment>
<name>A0ABQ1MAH8_9SPHI</name>
<evidence type="ECO:0000259" key="1">
    <source>
        <dbReference type="PROSITE" id="PS50943"/>
    </source>
</evidence>
<sequence length="91" mass="10482">MAEQYIDKETLKKVREKLWAVSNAKSITLEDIQDRTGFSYSQVYRIVRGTNNISVSGLVAVCKALEIQPSEVFEFKVKIPKHLPTRKDRKL</sequence>
<keyword evidence="3" id="KW-1185">Reference proteome</keyword>
<dbReference type="EMBL" id="BMIK01000011">
    <property type="protein sequence ID" value="GGC35941.1"/>
    <property type="molecule type" value="Genomic_DNA"/>
</dbReference>
<dbReference type="RefSeq" id="WP_188752146.1">
    <property type="nucleotide sequence ID" value="NZ_BMIK01000011.1"/>
</dbReference>
<dbReference type="InterPro" id="IPR010982">
    <property type="entry name" value="Lambda_DNA-bd_dom_sf"/>
</dbReference>
<proteinExistence type="predicted"/>
<dbReference type="SUPFAM" id="SSF47413">
    <property type="entry name" value="lambda repressor-like DNA-binding domains"/>
    <property type="match status" value="1"/>
</dbReference>
<accession>A0ABQ1MAH8</accession>
<protein>
    <recommendedName>
        <fullName evidence="1">HTH cro/C1-type domain-containing protein</fullName>
    </recommendedName>
</protein>
<evidence type="ECO:0000313" key="2">
    <source>
        <dbReference type="EMBL" id="GGC35941.1"/>
    </source>
</evidence>
<gene>
    <name evidence="2" type="ORF">GCM10011386_30070</name>
</gene>
<dbReference type="Pfam" id="PF13443">
    <property type="entry name" value="HTH_26"/>
    <property type="match status" value="1"/>
</dbReference>
<feature type="domain" description="HTH cro/C1-type" evidence="1">
    <location>
        <begin position="23"/>
        <end position="72"/>
    </location>
</feature>
<dbReference type="InterPro" id="IPR001387">
    <property type="entry name" value="Cro/C1-type_HTH"/>
</dbReference>
<dbReference type="Proteomes" id="UP000597338">
    <property type="component" value="Unassembled WGS sequence"/>
</dbReference>
<dbReference type="PROSITE" id="PS50943">
    <property type="entry name" value="HTH_CROC1"/>
    <property type="match status" value="1"/>
</dbReference>
<reference evidence="3" key="1">
    <citation type="journal article" date="2019" name="Int. J. Syst. Evol. Microbiol.">
        <title>The Global Catalogue of Microorganisms (GCM) 10K type strain sequencing project: providing services to taxonomists for standard genome sequencing and annotation.</title>
        <authorList>
            <consortium name="The Broad Institute Genomics Platform"/>
            <consortium name="The Broad Institute Genome Sequencing Center for Infectious Disease"/>
            <person name="Wu L."/>
            <person name="Ma J."/>
        </authorList>
    </citation>
    <scope>NUCLEOTIDE SEQUENCE [LARGE SCALE GENOMIC DNA]</scope>
    <source>
        <strain evidence="3">CGMCC 1.15342</strain>
    </source>
</reference>